<reference evidence="2" key="1">
    <citation type="journal article" date="2020" name="Microorganisms">
        <title>Reliable Identification of Environmental Pseudomonas Isolates Using the rpoD Gene.</title>
        <authorList>
            <consortium name="The Broad Institute Genome Sequencing Platform"/>
            <person name="Girard L."/>
            <person name="Lood C."/>
            <person name="Rokni-Zadeh H."/>
            <person name="van Noort V."/>
            <person name="Lavigne R."/>
            <person name="De Mot R."/>
        </authorList>
    </citation>
    <scope>NUCLEOTIDE SEQUENCE</scope>
    <source>
        <strain evidence="2">BW13M1</strain>
    </source>
</reference>
<dbReference type="EMBL" id="JABWRJ010000002">
    <property type="protein sequence ID" value="MBC3444596.1"/>
    <property type="molecule type" value="Genomic_DNA"/>
</dbReference>
<evidence type="ECO:0000256" key="1">
    <source>
        <dbReference type="SAM" id="MobiDB-lite"/>
    </source>
</evidence>
<gene>
    <name evidence="2" type="ORF">HU751_02355</name>
</gene>
<feature type="compositionally biased region" description="Basic and acidic residues" evidence="1">
    <location>
        <begin position="1"/>
        <end position="14"/>
    </location>
</feature>
<organism evidence="2">
    <name type="scientific">Pseudomonas peradeniyensis</name>
    <dbReference type="NCBI Taxonomy" id="2745488"/>
    <lineage>
        <taxon>Bacteria</taxon>
        <taxon>Pseudomonadati</taxon>
        <taxon>Pseudomonadota</taxon>
        <taxon>Gammaproteobacteria</taxon>
        <taxon>Pseudomonadales</taxon>
        <taxon>Pseudomonadaceae</taxon>
        <taxon>Pseudomonas</taxon>
    </lineage>
</organism>
<protein>
    <submittedName>
        <fullName evidence="2">Uncharacterized protein</fullName>
    </submittedName>
</protein>
<feature type="region of interest" description="Disordered" evidence="1">
    <location>
        <begin position="1"/>
        <end position="27"/>
    </location>
</feature>
<dbReference type="AlphaFoldDB" id="A0A923G4X4"/>
<accession>A0A923G4X4</accession>
<evidence type="ECO:0000313" key="2">
    <source>
        <dbReference type="EMBL" id="MBC3444596.1"/>
    </source>
</evidence>
<name>A0A923G4X4_9PSED</name>
<reference evidence="2" key="2">
    <citation type="submission" date="2020-07" db="EMBL/GenBank/DDBJ databases">
        <authorList>
            <person name="Lood C."/>
            <person name="Girard L."/>
        </authorList>
    </citation>
    <scope>NUCLEOTIDE SEQUENCE</scope>
    <source>
        <strain evidence="2">BW13M1</strain>
    </source>
</reference>
<sequence length="720" mass="77989">MNKPVSAHDSEQVRKSSKTTGKRSIAIYPHGGFPADTYNPLEVASLITEDPDAIPGTPGVVLPVAEQSKNLAVEVLIWENAVAGQTIALTLDGELLLEDEDENIAWHDVLPAEAADDTFRFQLSVPVKYLDAILPGEDEEVMLGYSVRQVGSDDWIAGPARPVRIDKHAPGGSAGTLAKITFSDAIEARGYILKSDFISDVLEATVQGYTDQRKYDEIAVKITDGTNTSPPAMAKVISSGDATVVQLPLTAFDTLEDEVLITTSYVVTDRPGNPSFESVPHNTLKLLLKDIPVALDKLEVPKFGDNELKPRLLLDKHARAGILVKIPGITGLHANDKIVVLWNGQPSDEHKVPFPPQSVQLMKIMLLYALTSRGPQNGPVSIGYQLWRAGTMIAETVTPNVVNVDLQLPGGPDPDPEIPGHGKLKQAVLTGKISGKVDEVAPEDFKSFEDGGGATLSIPWDDSDGNRLLLEGDRLWFVLGDEIDPVTNNFKIAYPLDPVSPGEATNDRNVERDLDPDWLDDLPSGQVPTTYLVARDFDADPDTEDNPAFPRFKDVKVTLPGDLPGGGGDLDVLEFTRLNSQGAIDRTQAKNGVPYRIALYDGAAQGHTIQIHLRADDGMVGSEGAPISAATYDLPKIELSDDNARDKVIIGTIDEEWAYKVCFGTATVEYTADNKIGTKRSSHGRVFVAIRKPSEDSCPFPEKQPRAEVCRCCGQALPRP</sequence>
<proteinExistence type="predicted"/>
<dbReference type="RefSeq" id="WP_186731964.1">
    <property type="nucleotide sequence ID" value="NZ_JABWRJ020000002.1"/>
</dbReference>
<comment type="caution">
    <text evidence="2">The sequence shown here is derived from an EMBL/GenBank/DDBJ whole genome shotgun (WGS) entry which is preliminary data.</text>
</comment>